<reference evidence="1" key="1">
    <citation type="submission" date="2014-09" db="EMBL/GenBank/DDBJ databases">
        <authorList>
            <person name="Magalhaes I.L.F."/>
            <person name="Oliveira U."/>
            <person name="Santos F.R."/>
            <person name="Vidigal T.H.D.A."/>
            <person name="Brescovit A.D."/>
            <person name="Santos A.J."/>
        </authorList>
    </citation>
    <scope>NUCLEOTIDE SEQUENCE</scope>
    <source>
        <tissue evidence="1">Shoot tissue taken approximately 20 cm above the soil surface</tissue>
    </source>
</reference>
<protein>
    <submittedName>
        <fullName evidence="1">Uncharacterized protein</fullName>
    </submittedName>
</protein>
<reference evidence="1" key="2">
    <citation type="journal article" date="2015" name="Data Brief">
        <title>Shoot transcriptome of the giant reed, Arundo donax.</title>
        <authorList>
            <person name="Barrero R.A."/>
            <person name="Guerrero F.D."/>
            <person name="Moolhuijzen P."/>
            <person name="Goolsby J.A."/>
            <person name="Tidwell J."/>
            <person name="Bellgard S.E."/>
            <person name="Bellgard M.I."/>
        </authorList>
    </citation>
    <scope>NUCLEOTIDE SEQUENCE</scope>
    <source>
        <tissue evidence="1">Shoot tissue taken approximately 20 cm above the soil surface</tissue>
    </source>
</reference>
<dbReference type="AlphaFoldDB" id="A0A0A9U838"/>
<name>A0A0A9U838_ARUDO</name>
<proteinExistence type="predicted"/>
<accession>A0A0A9U838</accession>
<evidence type="ECO:0000313" key="1">
    <source>
        <dbReference type="EMBL" id="JAD15632.1"/>
    </source>
</evidence>
<dbReference type="EMBL" id="GBRH01282263">
    <property type="protein sequence ID" value="JAD15632.1"/>
    <property type="molecule type" value="Transcribed_RNA"/>
</dbReference>
<sequence>MLSKNNSEIMLRLCSFKFDWLNPVTACFASFSCC</sequence>
<organism evidence="1">
    <name type="scientific">Arundo donax</name>
    <name type="common">Giant reed</name>
    <name type="synonym">Donax arundinaceus</name>
    <dbReference type="NCBI Taxonomy" id="35708"/>
    <lineage>
        <taxon>Eukaryota</taxon>
        <taxon>Viridiplantae</taxon>
        <taxon>Streptophyta</taxon>
        <taxon>Embryophyta</taxon>
        <taxon>Tracheophyta</taxon>
        <taxon>Spermatophyta</taxon>
        <taxon>Magnoliopsida</taxon>
        <taxon>Liliopsida</taxon>
        <taxon>Poales</taxon>
        <taxon>Poaceae</taxon>
        <taxon>PACMAD clade</taxon>
        <taxon>Arundinoideae</taxon>
        <taxon>Arundineae</taxon>
        <taxon>Arundo</taxon>
    </lineage>
</organism>
<dbReference type="PROSITE" id="PS51257">
    <property type="entry name" value="PROKAR_LIPOPROTEIN"/>
    <property type="match status" value="1"/>
</dbReference>